<reference evidence="3" key="1">
    <citation type="journal article" date="2019" name="Int. J. Syst. Evol. Microbiol.">
        <title>The Global Catalogue of Microorganisms (GCM) 10K type strain sequencing project: providing services to taxonomists for standard genome sequencing and annotation.</title>
        <authorList>
            <consortium name="The Broad Institute Genomics Platform"/>
            <consortium name="The Broad Institute Genome Sequencing Center for Infectious Disease"/>
            <person name="Wu L."/>
            <person name="Ma J."/>
        </authorList>
    </citation>
    <scope>NUCLEOTIDE SEQUENCE [LARGE SCALE GENOMIC DNA]</scope>
    <source>
        <strain evidence="3">JCM 13319</strain>
    </source>
</reference>
<dbReference type="PANTHER" id="PTHR41878:SF1">
    <property type="entry name" value="TNPR PROTEIN"/>
    <property type="match status" value="1"/>
</dbReference>
<gene>
    <name evidence="2" type="ORF">GCM10009691_06890</name>
</gene>
<sequence>MPSEEFEAANLQKLIENELSDIPADLRAKLLSGADVFDDIGKTPEPQIRPIPETVRGFRLRMDLQDTKPPVWRRLEVPGDVTLSSLHAVLQTTMGWTDSHLHCFRTGTKFNAPVFLTQFDADEGDEGVLEGDVRLDQVVAEIGDRLWYDYDFGDRWEHRLRVEKVLDVPPKMPECLLGKGACPPEDSGGIWGYHELAHWVRSDFSDELRPEIFTDTEDGLSWLPEGWHPDDFDLDETNELLGATASESLPFAEGLASLLELAQERGSRVLSNALAHAVSRSPIDFSDDEATALTDPYRVLLEIIGDGVSLTGAGYLKPAAVEQVAQLSGISDWWIGKANREDLTWPVAELRATARSLGLISARKGHLAPTRVARRLANSPERLLHHIVDRLPLGKSDADRHAGWVSLAVVGSETPKQLWREQISNLMFDLGWRDSRDGRGTPPANNPTFSVLRLLAGELRTGPRLNGTSAVAAAARAAIRA</sequence>
<protein>
    <recommendedName>
        <fullName evidence="1">Plasmid pRiA4b Orf3-like domain-containing protein</fullName>
    </recommendedName>
</protein>
<name>A0ABP4LYL6_9MICO</name>
<comment type="caution">
    <text evidence="2">The sequence shown here is derived from an EMBL/GenBank/DDBJ whole genome shotgun (WGS) entry which is preliminary data.</text>
</comment>
<dbReference type="Gene3D" id="3.10.290.30">
    <property type="entry name" value="MM3350-like"/>
    <property type="match status" value="1"/>
</dbReference>
<dbReference type="InterPro" id="IPR024047">
    <property type="entry name" value="MM3350-like_sf"/>
</dbReference>
<dbReference type="PANTHER" id="PTHR41878">
    <property type="entry name" value="LEXA REPRESSOR-RELATED"/>
    <property type="match status" value="1"/>
</dbReference>
<evidence type="ECO:0000313" key="2">
    <source>
        <dbReference type="EMBL" id="GAA1533970.1"/>
    </source>
</evidence>
<feature type="domain" description="Plasmid pRiA4b Orf3-like" evidence="1">
    <location>
        <begin position="58"/>
        <end position="236"/>
    </location>
</feature>
<keyword evidence="3" id="KW-1185">Reference proteome</keyword>
<evidence type="ECO:0000259" key="1">
    <source>
        <dbReference type="Pfam" id="PF07929"/>
    </source>
</evidence>
<proteinExistence type="predicted"/>
<dbReference type="Pfam" id="PF07929">
    <property type="entry name" value="PRiA4_ORF3"/>
    <property type="match status" value="1"/>
</dbReference>
<dbReference type="EMBL" id="BAAALY010000003">
    <property type="protein sequence ID" value="GAA1533970.1"/>
    <property type="molecule type" value="Genomic_DNA"/>
</dbReference>
<dbReference type="SUPFAM" id="SSF159941">
    <property type="entry name" value="MM3350-like"/>
    <property type="match status" value="1"/>
</dbReference>
<dbReference type="Proteomes" id="UP001501791">
    <property type="component" value="Unassembled WGS sequence"/>
</dbReference>
<accession>A0ABP4LYL6</accession>
<organism evidence="2 3">
    <name type="scientific">Brevibacterium picturae</name>
    <dbReference type="NCBI Taxonomy" id="260553"/>
    <lineage>
        <taxon>Bacteria</taxon>
        <taxon>Bacillati</taxon>
        <taxon>Actinomycetota</taxon>
        <taxon>Actinomycetes</taxon>
        <taxon>Micrococcales</taxon>
        <taxon>Brevibacteriaceae</taxon>
        <taxon>Brevibacterium</taxon>
    </lineage>
</organism>
<dbReference type="InterPro" id="IPR012912">
    <property type="entry name" value="Plasmid_pRiA4b_Orf3-like"/>
</dbReference>
<dbReference type="RefSeq" id="WP_346035312.1">
    <property type="nucleotide sequence ID" value="NZ_BAAALY010000003.1"/>
</dbReference>
<evidence type="ECO:0000313" key="3">
    <source>
        <dbReference type="Proteomes" id="UP001501791"/>
    </source>
</evidence>